<dbReference type="STRING" id="211586.SO_1872"/>
<dbReference type="BioCyc" id="SONE211586:G1GMP-1728-MONOMER"/>
<dbReference type="Gene3D" id="2.130.10.30">
    <property type="entry name" value="Regulator of chromosome condensation 1/beta-lactamase-inhibitor protein II"/>
    <property type="match status" value="3"/>
</dbReference>
<evidence type="ECO:0000313" key="1">
    <source>
        <dbReference type="EMBL" id="AAN54924.1"/>
    </source>
</evidence>
<dbReference type="RefSeq" id="WP_011071984.1">
    <property type="nucleotide sequence ID" value="NC_004347.2"/>
</dbReference>
<reference evidence="1 2" key="3">
    <citation type="journal article" date="2008" name="Appl. Environ. Microbiol.">
        <title>Identification of mobile elements and pseudogenes in the Shewanella oneidensis MR-1 genome.</title>
        <authorList>
            <person name="Romine M.F."/>
            <person name="Carlson T.S."/>
            <person name="Norbeck A.D."/>
            <person name="McCue L.A."/>
            <person name="Lipton M.S."/>
        </authorList>
    </citation>
    <scope>NUCLEOTIDE SEQUENCE [LARGE SCALE GENOMIC DNA]</scope>
    <source>
        <strain evidence="2">ATCC 700550 / JCM 31522 / CIP 106686 / LMG 19005 / NCIMB 14063 / MR-1</strain>
    </source>
</reference>
<dbReference type="PaxDb" id="211586-SO_1872"/>
<dbReference type="EMBL" id="AE014299">
    <property type="protein sequence ID" value="AAN54924.1"/>
    <property type="molecule type" value="Genomic_DNA"/>
</dbReference>
<dbReference type="PANTHER" id="PTHR34720:SF9">
    <property type="entry name" value="BLR4714 PROTEIN"/>
    <property type="match status" value="1"/>
</dbReference>
<dbReference type="HOGENOM" id="CLU_253823_0_0_6"/>
<reference evidence="1 2" key="4">
    <citation type="journal article" date="2011" name="BMC Genomics">
        <title>Genome-wide protein localization prediction strategies for gram negative bacteria.</title>
        <authorList>
            <person name="Romine M.F."/>
        </authorList>
    </citation>
    <scope>NUCLEOTIDE SEQUENCE [LARGE SCALE GENOMIC DNA]</scope>
    <source>
        <strain evidence="2">ATCC 700550 / JCM 31522 / CIP 106686 / LMG 19005 / NCIMB 14063 / MR-1</strain>
    </source>
</reference>
<dbReference type="SUPFAM" id="SSF50985">
    <property type="entry name" value="RCC1/BLIP-II"/>
    <property type="match status" value="2"/>
</dbReference>
<sequence length="1422" mass="148254">MIKKYSSYPMFFIALISLLLIGCSGDNKGFLGSKPSESHLTATPRVYVLKQGEIQHVDLTQLVSTQNVASWELTDLDDKSGLGVIVHHDKTSFDYKALTAGAGFINYTVSGQHLSVSSQIIFAVNAGETPNNHVPVASNINVETLNNQSISIDLRDSISDEDGDTLRINNLISASGRFTLDGHQVTFTPDGFVGVDQAVYSIDDGRGAYAMAYIAVISKDATPSIPNNAPVAKDDSKAIDVAKQSTLSINLSALMSDADGDSLHIVALYSGNDRAEIVGPQEIMYTPSAFRGVDQFSYLISDSQGGYDLGTITVHVTDSTPQAPEKPSLVAYPQTFTLGLEQSQRVNLIPSVVSSNIDSWTLTQVQDNSGLGVVSDKTASAFTYLGQSPGVANISYTVQGGGLTATSEVMVIINAPPIPDNTPPNANNVMFDTVNNRNVKVELLNYINDEDGDTLNITQLISASGRFGLNGSLVTFAPNGFVGVDQAVYSVEDGKGGYALGHIVATSMDAHPPVPNSPPTAKDLDKTIDVATLPVWDIDLSALNLIADADGDALKIVNVYSTDNRAVKQADTRISYTPGAFRGVDQFTYVITDSKNGFATGVVTVAVNDSTPGNTIPTAEAVEGHMLDNDPMITLSVADKVHDADGDALKIVNITGALGKATVNPANSLEILYEPNGFVGVDSFVYMVSDDQGGYAMAAVTIKVTHHNPTAPIAGVITAETLLDTPVSIDLSTVISDNETPTPDLVITTVSAATSPATATLSGQLVTYTPKGFTGVDVLTYEVSDGLHTTKGTIVVTVTPYGAHDITAADVFLTTPAGIAVSIDMTDKISSTIPSAGPFSVEYVLGNTLGDVTITDNTLTYTPKLGTYGQDVFIYNVKDSHDPAHYAQGSITVDITPPPVPVITKLDATLETGGRLKANVECERCDVTQYRYTWVINGLTVGTSNTYALQAADKGYNIRLDVQGKDIYGQVSGIEYATYAYNAVKAIYSNYFAFAALKDDGSVVTWGDSGYGGDSSAITHKLSSGVNTIYSTPYAFAALKDDGSVVTWGDSGYGGDSSATIDKLSSGVNTIYSTNYAFAAVKNDGSVVTWGDDDAGGDSRTVADKLTSGVKTIYSTTGAFAALKNNGSVITWGDHTGGSSSAVTSQLSAGVKAIYSTFYAFAAIKDNGLAFTWGGGSGGDYCGWGSSGGDYCDVESQLTSEVKAIYTTQNAFAAVKNNGSVVTWGSEFSGGNSSAVGGRLSSGVETIYSNIQAFAAVKNDGSVVTWGDAITGGDSSAVSGQLSAGVKAIYSTNAAFAAFKTDGSVVTWGGWGDGNGGDSSAVAEQLTSGVKAIYSTVSAFAAIKDDSSVVTWGGVFWGGDSSEVAGQLTSGVKAIYSTDSAFAAVKDDGLVVTWGSDNNGGNSSSVASQLAPSITLIKTSID</sequence>
<proteinExistence type="predicted"/>
<gene>
    <name evidence="1" type="ordered locus">SO_1872</name>
</gene>
<dbReference type="PANTHER" id="PTHR34720">
    <property type="entry name" value="MICROCYSTIN DEPENDENT PROTEIN"/>
    <property type="match status" value="1"/>
</dbReference>
<dbReference type="NCBIfam" id="NF012211">
    <property type="entry name" value="tand_rpt_95"/>
    <property type="match status" value="3"/>
</dbReference>
<dbReference type="PATRIC" id="fig|211586.12.peg.1800"/>
<dbReference type="Gene3D" id="2.60.40.3440">
    <property type="match status" value="1"/>
</dbReference>
<organism evidence="1 2">
    <name type="scientific">Shewanella oneidensis (strain ATCC 700550 / JCM 31522 / CIP 106686 / LMG 19005 / NCIMB 14063 / MR-1)</name>
    <dbReference type="NCBI Taxonomy" id="211586"/>
    <lineage>
        <taxon>Bacteria</taxon>
        <taxon>Pseudomonadati</taxon>
        <taxon>Pseudomonadota</taxon>
        <taxon>Gammaproteobacteria</taxon>
        <taxon>Alteromonadales</taxon>
        <taxon>Shewanellaceae</taxon>
        <taxon>Shewanella</taxon>
    </lineage>
</organism>
<dbReference type="OrthoDB" id="6461088at2"/>
<dbReference type="PhylomeDB" id="Q8EFU3"/>
<reference evidence="1 2" key="2">
    <citation type="journal article" date="2005" name="Proteomics">
        <title>Global detection and characterization of hypothetical proteins in Shewanella oneidensis MR-1 using LC-MS based proteomics.</title>
        <authorList>
            <person name="Elias D.A."/>
            <person name="Monroe M.E."/>
            <person name="Marshall M.J."/>
            <person name="Romine M.F."/>
            <person name="Belieav A.S."/>
            <person name="Fredrickson J.K."/>
            <person name="Anderson G.A."/>
            <person name="Smith R.D."/>
            <person name="Lipton M.S."/>
        </authorList>
    </citation>
    <scope>NUCLEOTIDE SEQUENCE [LARGE SCALE GENOMIC DNA]</scope>
    <source>
        <strain evidence="2">ATCC 700550 / JCM 31522 / CIP 106686 / LMG 19005 / NCIMB 14063 / MR-1</strain>
    </source>
</reference>
<dbReference type="Proteomes" id="UP000008186">
    <property type="component" value="Chromosome"/>
</dbReference>
<dbReference type="eggNOG" id="COG5184">
    <property type="taxonomic scope" value="Bacteria"/>
</dbReference>
<dbReference type="KEGG" id="son:SO_1872"/>
<accession>Q8EFU3</accession>
<dbReference type="PROSITE" id="PS51257">
    <property type="entry name" value="PROKAR_LIPOPROTEIN"/>
    <property type="match status" value="1"/>
</dbReference>
<keyword evidence="2" id="KW-1185">Reference proteome</keyword>
<name>Q8EFU3_SHEON</name>
<reference evidence="1 2" key="1">
    <citation type="journal article" date="2002" name="Nat. Biotechnol.">
        <title>Genome sequence of the dissimilatory metal ion-reducing bacterium Shewanella oneidensis.</title>
        <authorList>
            <person name="Heidelberg J.F."/>
            <person name="Paulsen I.T."/>
            <person name="Nelson K.E."/>
            <person name="Gaidos E.J."/>
            <person name="Nelson W.C."/>
            <person name="Read T.D."/>
            <person name="Eisen J.A."/>
            <person name="Seshadri R."/>
            <person name="Ward N."/>
            <person name="Methe B."/>
            <person name="Clayton R.A."/>
            <person name="Meyer T."/>
            <person name="Tsapin A."/>
            <person name="Scott J."/>
            <person name="Beanan M."/>
            <person name="Brinkac L."/>
            <person name="Daugherty S."/>
            <person name="DeBoy R.T."/>
            <person name="Dodson R.J."/>
            <person name="Durkin A.S."/>
            <person name="Haft D.H."/>
            <person name="Kolonay J.F."/>
            <person name="Madupu R."/>
            <person name="Peterson J.D."/>
            <person name="Umayam L.A."/>
            <person name="White O."/>
            <person name="Wolf A.M."/>
            <person name="Vamathevan J."/>
            <person name="Weidman J."/>
            <person name="Impraim M."/>
            <person name="Lee K."/>
            <person name="Berry K."/>
            <person name="Lee C."/>
            <person name="Mueller J."/>
            <person name="Khouri H."/>
            <person name="Gill J."/>
            <person name="Utterback T.R."/>
            <person name="McDonald L.A."/>
            <person name="Feldblyum T.V."/>
            <person name="Smith H.O."/>
            <person name="Venter J.C."/>
            <person name="Nealson K.H."/>
            <person name="Fraser C.M."/>
        </authorList>
    </citation>
    <scope>NUCLEOTIDE SEQUENCE [LARGE SCALE GENOMIC DNA]</scope>
    <source>
        <strain evidence="2">ATCC 700550 / JCM 31522 / CIP 106686 / LMG 19005 / NCIMB 14063 / MR-1</strain>
    </source>
</reference>
<evidence type="ECO:0000313" key="2">
    <source>
        <dbReference type="Proteomes" id="UP000008186"/>
    </source>
</evidence>
<dbReference type="InterPro" id="IPR009091">
    <property type="entry name" value="RCC1/BLIP-II"/>
</dbReference>
<protein>
    <submittedName>
        <fullName evidence="1">Surface lipoprotein with VCBS repeats</fullName>
    </submittedName>
</protein>
<dbReference type="Gene3D" id="2.60.40.2810">
    <property type="match status" value="4"/>
</dbReference>
<keyword evidence="1" id="KW-0449">Lipoprotein</keyword>
<dbReference type="Pfam" id="PF17963">
    <property type="entry name" value="Big_9"/>
    <property type="match status" value="6"/>
</dbReference>